<feature type="region of interest" description="Disordered" evidence="1">
    <location>
        <begin position="317"/>
        <end position="340"/>
    </location>
</feature>
<dbReference type="STRING" id="229535.A0A0M8PFH3"/>
<dbReference type="Proteomes" id="UP000037696">
    <property type="component" value="Unassembled WGS sequence"/>
</dbReference>
<keyword evidence="4" id="KW-1185">Reference proteome</keyword>
<proteinExistence type="predicted"/>
<dbReference type="InterPro" id="IPR001623">
    <property type="entry name" value="DnaJ_domain"/>
</dbReference>
<dbReference type="PROSITE" id="PS00636">
    <property type="entry name" value="DNAJ_1"/>
    <property type="match status" value="1"/>
</dbReference>
<sequence>MAIATAHVSVNYIKCSISRDRKDQIDWHYALEYTNSYDATPIFTSDLLPLLPLFLSSIPPPTPYPGTYFSLYFHVTSSKYTTMPPSRVTAILFLPRAALSPSPSTYRGISTQPLRPQLYTRQQQPQQLSRPKISFFSTTDPSRAHEQNFYEILDVPITASAAEIKKQFYALSMSHHPDRNRTDPNASQRFARISAAYNVLGNVSKRAVYDRDHGFHVKQHVSPGQSHSHQHPMGSHSSYAGSRPASGLSKRRSAFHGPPPSFYEQGGYGGTGRQGQGFTGGAGSGSEFGTGAGAGAGAKHADPEDWEGFIRRNPLNHFNARGHFRTQEAEDRRRRERRREARRIDEDRVEREPGVDQTISRFFLCSGCLIVMLVVVDLWRAVPKVVDGRKTRKQREILPS</sequence>
<dbReference type="PROSITE" id="PS50076">
    <property type="entry name" value="DNAJ_2"/>
    <property type="match status" value="1"/>
</dbReference>
<reference evidence="3 4" key="1">
    <citation type="submission" date="2015-08" db="EMBL/GenBank/DDBJ databases">
        <title>Genome sequencing of Penicillium nordicum.</title>
        <authorList>
            <person name="Nguyen H.D."/>
            <person name="Seifert K.A."/>
        </authorList>
    </citation>
    <scope>NUCLEOTIDE SEQUENCE [LARGE SCALE GENOMIC DNA]</scope>
    <source>
        <strain evidence="3 4">DAOMC 185683</strain>
    </source>
</reference>
<feature type="domain" description="J" evidence="2">
    <location>
        <begin position="148"/>
        <end position="213"/>
    </location>
</feature>
<evidence type="ECO:0000313" key="4">
    <source>
        <dbReference type="Proteomes" id="UP000037696"/>
    </source>
</evidence>
<evidence type="ECO:0000259" key="2">
    <source>
        <dbReference type="PROSITE" id="PS50076"/>
    </source>
</evidence>
<feature type="region of interest" description="Disordered" evidence="1">
    <location>
        <begin position="218"/>
        <end position="302"/>
    </location>
</feature>
<dbReference type="SMART" id="SM00271">
    <property type="entry name" value="DnaJ"/>
    <property type="match status" value="1"/>
</dbReference>
<dbReference type="CDD" id="cd06257">
    <property type="entry name" value="DnaJ"/>
    <property type="match status" value="1"/>
</dbReference>
<gene>
    <name evidence="3" type="ORF">ACN38_g1409</name>
</gene>
<dbReference type="AlphaFoldDB" id="A0A0M8PFH3"/>
<dbReference type="Gene3D" id="1.10.287.110">
    <property type="entry name" value="DnaJ domain"/>
    <property type="match status" value="1"/>
</dbReference>
<dbReference type="PANTHER" id="PTHR44873">
    <property type="entry name" value="DNAJ HOMOLOG SUBFAMILY C MEMBER 30, MITOCHONDRIAL"/>
    <property type="match status" value="1"/>
</dbReference>
<organism evidence="3 4">
    <name type="scientific">Penicillium nordicum</name>
    <dbReference type="NCBI Taxonomy" id="229535"/>
    <lineage>
        <taxon>Eukaryota</taxon>
        <taxon>Fungi</taxon>
        <taxon>Dikarya</taxon>
        <taxon>Ascomycota</taxon>
        <taxon>Pezizomycotina</taxon>
        <taxon>Eurotiomycetes</taxon>
        <taxon>Eurotiomycetidae</taxon>
        <taxon>Eurotiales</taxon>
        <taxon>Aspergillaceae</taxon>
        <taxon>Penicillium</taxon>
    </lineage>
</organism>
<protein>
    <recommendedName>
        <fullName evidence="2">J domain-containing protein</fullName>
    </recommendedName>
</protein>
<dbReference type="InterPro" id="IPR053025">
    <property type="entry name" value="Mito_ATP_Synthase-Asso"/>
</dbReference>
<dbReference type="InterPro" id="IPR036869">
    <property type="entry name" value="J_dom_sf"/>
</dbReference>
<comment type="caution">
    <text evidence="3">The sequence shown here is derived from an EMBL/GenBank/DDBJ whole genome shotgun (WGS) entry which is preliminary data.</text>
</comment>
<dbReference type="OrthoDB" id="10250354at2759"/>
<feature type="compositionally biased region" description="Basic and acidic residues" evidence="1">
    <location>
        <begin position="325"/>
        <end position="340"/>
    </location>
</feature>
<dbReference type="SUPFAM" id="SSF46565">
    <property type="entry name" value="Chaperone J-domain"/>
    <property type="match status" value="1"/>
</dbReference>
<dbReference type="PRINTS" id="PR00625">
    <property type="entry name" value="JDOMAIN"/>
</dbReference>
<feature type="compositionally biased region" description="Gly residues" evidence="1">
    <location>
        <begin position="266"/>
        <end position="296"/>
    </location>
</feature>
<dbReference type="InterPro" id="IPR018253">
    <property type="entry name" value="DnaJ_domain_CS"/>
</dbReference>
<accession>A0A0M8PFH3</accession>
<dbReference type="PANTHER" id="PTHR44873:SF1">
    <property type="entry name" value="DNAJ HOMOLOG SUBFAMILY C MEMBER 30, MITOCHONDRIAL"/>
    <property type="match status" value="1"/>
</dbReference>
<evidence type="ECO:0000256" key="1">
    <source>
        <dbReference type="SAM" id="MobiDB-lite"/>
    </source>
</evidence>
<name>A0A0M8PFH3_9EURO</name>
<evidence type="ECO:0000313" key="3">
    <source>
        <dbReference type="EMBL" id="KOS47584.1"/>
    </source>
</evidence>
<dbReference type="EMBL" id="LHQQ01000014">
    <property type="protein sequence ID" value="KOS47584.1"/>
    <property type="molecule type" value="Genomic_DNA"/>
</dbReference>
<dbReference type="Pfam" id="PF00226">
    <property type="entry name" value="DnaJ"/>
    <property type="match status" value="1"/>
</dbReference>